<keyword evidence="4" id="KW-1185">Reference proteome</keyword>
<dbReference type="InterPro" id="IPR003719">
    <property type="entry name" value="Phenazine_PhzF-like"/>
</dbReference>
<gene>
    <name evidence="3" type="ORF">ACHAWO_004266</name>
</gene>
<dbReference type="SUPFAM" id="SSF54506">
    <property type="entry name" value="Diaminopimelate epimerase-like"/>
    <property type="match status" value="1"/>
</dbReference>
<comment type="caution">
    <text evidence="3">The sequence shown here is derived from an EMBL/GenBank/DDBJ whole genome shotgun (WGS) entry which is preliminary data.</text>
</comment>
<dbReference type="Proteomes" id="UP001530400">
    <property type="component" value="Unassembled WGS sequence"/>
</dbReference>
<evidence type="ECO:0000313" key="4">
    <source>
        <dbReference type="Proteomes" id="UP001530400"/>
    </source>
</evidence>
<keyword evidence="1" id="KW-0413">Isomerase</keyword>
<dbReference type="NCBIfam" id="TIGR00654">
    <property type="entry name" value="PhzF_family"/>
    <property type="match status" value="1"/>
</dbReference>
<evidence type="ECO:0000313" key="3">
    <source>
        <dbReference type="EMBL" id="KAL3795681.1"/>
    </source>
</evidence>
<evidence type="ECO:0000256" key="1">
    <source>
        <dbReference type="ARBA" id="ARBA00023235"/>
    </source>
</evidence>
<dbReference type="PANTHER" id="PTHR13774">
    <property type="entry name" value="PHENAZINE BIOSYNTHESIS PROTEIN"/>
    <property type="match status" value="1"/>
</dbReference>
<dbReference type="PANTHER" id="PTHR13774:SF39">
    <property type="entry name" value="BIOSYNTHESIS PROTEIN, PUTATIVE-RELATED"/>
    <property type="match status" value="1"/>
</dbReference>
<dbReference type="Pfam" id="PF02567">
    <property type="entry name" value="PhzC-PhzF"/>
    <property type="match status" value="1"/>
</dbReference>
<dbReference type="AlphaFoldDB" id="A0ABD3Q875"/>
<organism evidence="3 4">
    <name type="scientific">Cyclotella atomus</name>
    <dbReference type="NCBI Taxonomy" id="382360"/>
    <lineage>
        <taxon>Eukaryota</taxon>
        <taxon>Sar</taxon>
        <taxon>Stramenopiles</taxon>
        <taxon>Ochrophyta</taxon>
        <taxon>Bacillariophyta</taxon>
        <taxon>Coscinodiscophyceae</taxon>
        <taxon>Thalassiosirophycidae</taxon>
        <taxon>Stephanodiscales</taxon>
        <taxon>Stephanodiscaceae</taxon>
        <taxon>Cyclotella</taxon>
    </lineage>
</organism>
<sequence length="344" mass="37382">MAHRRILSVSARAFVSPRSGNVSRRSTWDEIAKGLEQDGGNPVTIFYPLNDDKSTSSALTSIERTALAKSCDWESVIIEPHTADIEMHQFRFFMPSGDEVSFCGHAAIGASAFVANKESLIASNSLNSNIDTSQLMVPFVTGDSSRFDSRVCGDKVDLVMRVHHEESDCNQMPGAPSVGIIMNELGLDSNDLLTGCNNLPVYINSSVARPKTLIPIKSVEQMNAASAPKDPDKFRALCDSINSTGVYLYSQCKDSTHYEGRQFPRASGYAEDPATGIAAGALAVSLHARGHTCNNIYSINQGSAMGRPSNIQVKIDSYNDREVRLSYTGLVVFDTMSCTEYSNL</sequence>
<dbReference type="PIRSF" id="PIRSF016184">
    <property type="entry name" value="PhzC_PhzF"/>
    <property type="match status" value="1"/>
</dbReference>
<evidence type="ECO:0000256" key="2">
    <source>
        <dbReference type="PIRSR" id="PIRSR016184-1"/>
    </source>
</evidence>
<feature type="active site" evidence="2">
    <location>
        <position position="74"/>
    </location>
</feature>
<protein>
    <submittedName>
        <fullName evidence="3">Uncharacterized protein</fullName>
    </submittedName>
</protein>
<name>A0ABD3Q875_9STRA</name>
<dbReference type="Gene3D" id="3.10.310.10">
    <property type="entry name" value="Diaminopimelate Epimerase, Chain A, domain 1"/>
    <property type="match status" value="2"/>
</dbReference>
<dbReference type="EMBL" id="JALLPJ020000312">
    <property type="protein sequence ID" value="KAL3795681.1"/>
    <property type="molecule type" value="Genomic_DNA"/>
</dbReference>
<dbReference type="GO" id="GO:0016853">
    <property type="term" value="F:isomerase activity"/>
    <property type="evidence" value="ECO:0007669"/>
    <property type="project" value="UniProtKB-KW"/>
</dbReference>
<reference evidence="3 4" key="1">
    <citation type="submission" date="2024-10" db="EMBL/GenBank/DDBJ databases">
        <title>Updated reference genomes for cyclostephanoid diatoms.</title>
        <authorList>
            <person name="Roberts W.R."/>
            <person name="Alverson A.J."/>
        </authorList>
    </citation>
    <scope>NUCLEOTIDE SEQUENCE [LARGE SCALE GENOMIC DNA]</scope>
    <source>
        <strain evidence="3 4">AJA010-31</strain>
    </source>
</reference>
<proteinExistence type="predicted"/>
<accession>A0ABD3Q875</accession>